<organism evidence="1 2">
    <name type="scientific">[Candida] arabinofermentans NRRL YB-2248</name>
    <dbReference type="NCBI Taxonomy" id="983967"/>
    <lineage>
        <taxon>Eukaryota</taxon>
        <taxon>Fungi</taxon>
        <taxon>Dikarya</taxon>
        <taxon>Ascomycota</taxon>
        <taxon>Saccharomycotina</taxon>
        <taxon>Pichiomycetes</taxon>
        <taxon>Pichiales</taxon>
        <taxon>Pichiaceae</taxon>
        <taxon>Ogataea</taxon>
        <taxon>Ogataea/Candida clade</taxon>
    </lineage>
</organism>
<gene>
    <name evidence="1" type="ORF">CANARDRAFT_29696</name>
</gene>
<name>A0A1E4SW31_9ASCO</name>
<dbReference type="PANTHER" id="PTHR28048">
    <property type="entry name" value="ACR195WP"/>
    <property type="match status" value="1"/>
</dbReference>
<dbReference type="AlphaFoldDB" id="A0A1E4SW31"/>
<dbReference type="Proteomes" id="UP000094801">
    <property type="component" value="Unassembled WGS sequence"/>
</dbReference>
<accession>A0A1E4SW31</accession>
<keyword evidence="2" id="KW-1185">Reference proteome</keyword>
<proteinExistence type="predicted"/>
<evidence type="ECO:0000313" key="1">
    <source>
        <dbReference type="EMBL" id="ODV83704.1"/>
    </source>
</evidence>
<reference evidence="2" key="1">
    <citation type="submission" date="2016-04" db="EMBL/GenBank/DDBJ databases">
        <title>Comparative genomics of biotechnologically important yeasts.</title>
        <authorList>
            <consortium name="DOE Joint Genome Institute"/>
            <person name="Riley R."/>
            <person name="Haridas S."/>
            <person name="Wolfe K.H."/>
            <person name="Lopes M.R."/>
            <person name="Hittinger C.T."/>
            <person name="Goker M."/>
            <person name="Salamov A."/>
            <person name="Wisecaver J."/>
            <person name="Long T.M."/>
            <person name="Aerts A.L."/>
            <person name="Barry K."/>
            <person name="Choi C."/>
            <person name="Clum A."/>
            <person name="Coughlan A.Y."/>
            <person name="Deshpande S."/>
            <person name="Douglass A.P."/>
            <person name="Hanson S.J."/>
            <person name="Klenk H.-P."/>
            <person name="Labutti K."/>
            <person name="Lapidus A."/>
            <person name="Lindquist E."/>
            <person name="Lipzen A."/>
            <person name="Meier-Kolthoff J.P."/>
            <person name="Ohm R.A."/>
            <person name="Otillar R.P."/>
            <person name="Pangilinan J."/>
            <person name="Peng Y."/>
            <person name="Rokas A."/>
            <person name="Rosa C.A."/>
            <person name="Scheuner C."/>
            <person name="Sibirny A.A."/>
            <person name="Slot J.C."/>
            <person name="Stielow J.B."/>
            <person name="Sun H."/>
            <person name="Kurtzman C.P."/>
            <person name="Blackwell M."/>
            <person name="Grigoriev I.V."/>
            <person name="Jeffries T.W."/>
        </authorList>
    </citation>
    <scope>NUCLEOTIDE SEQUENCE [LARGE SCALE GENOMIC DNA]</scope>
    <source>
        <strain evidence="2">NRRL YB-2248</strain>
    </source>
</reference>
<dbReference type="PANTHER" id="PTHR28048:SF1">
    <property type="entry name" value="ACR195WP"/>
    <property type="match status" value="1"/>
</dbReference>
<dbReference type="InterPro" id="IPR053092">
    <property type="entry name" value="Mitochondrial_unc_protein"/>
</dbReference>
<protein>
    <recommendedName>
        <fullName evidence="3">DUF4536 domain-containing protein</fullName>
    </recommendedName>
</protein>
<evidence type="ECO:0000313" key="2">
    <source>
        <dbReference type="Proteomes" id="UP000094801"/>
    </source>
</evidence>
<evidence type="ECO:0008006" key="3">
    <source>
        <dbReference type="Google" id="ProtNLM"/>
    </source>
</evidence>
<dbReference type="OrthoDB" id="4083608at2759"/>
<dbReference type="EMBL" id="KV453861">
    <property type="protein sequence ID" value="ODV83704.1"/>
    <property type="molecule type" value="Genomic_DNA"/>
</dbReference>
<sequence>MANSNITDIFNPPQSRELTSAESKECLPCQVLQTITCFAAGAYFSSGAVFSGDANYTKNPNWWRSTVKVGGAGLIGLGIYRGGCGWLWNTDVEYKTIKLL</sequence>